<reference evidence="7 8" key="1">
    <citation type="submission" date="2023-11" db="EMBL/GenBank/DDBJ databases">
        <authorList>
            <person name="Okamura Y."/>
        </authorList>
    </citation>
    <scope>NUCLEOTIDE SEQUENCE [LARGE SCALE GENOMIC DNA]</scope>
</reference>
<dbReference type="GO" id="GO:0042274">
    <property type="term" value="P:ribosomal small subunit biogenesis"/>
    <property type="evidence" value="ECO:0007669"/>
    <property type="project" value="TreeGrafter"/>
</dbReference>
<evidence type="ECO:0000256" key="3">
    <source>
        <dbReference type="ARBA" id="ARBA00023242"/>
    </source>
</evidence>
<accession>A0AAV1K150</accession>
<dbReference type="Pfam" id="PF02854">
    <property type="entry name" value="MIF4G"/>
    <property type="match status" value="1"/>
</dbReference>
<gene>
    <name evidence="7" type="ORF">LNINA_LOCUS14336</name>
</gene>
<dbReference type="GO" id="GO:0003723">
    <property type="term" value="F:RNA binding"/>
    <property type="evidence" value="ECO:0007669"/>
    <property type="project" value="InterPro"/>
</dbReference>
<dbReference type="SMART" id="SM00544">
    <property type="entry name" value="MA3"/>
    <property type="match status" value="1"/>
</dbReference>
<protein>
    <recommendedName>
        <fullName evidence="6">MI domain-containing protein</fullName>
    </recommendedName>
</protein>
<evidence type="ECO:0000259" key="6">
    <source>
        <dbReference type="PROSITE" id="PS51366"/>
    </source>
</evidence>
<dbReference type="Gene3D" id="1.25.40.180">
    <property type="match status" value="1"/>
</dbReference>
<feature type="compositionally biased region" description="Basic residues" evidence="5">
    <location>
        <begin position="17"/>
        <end position="37"/>
    </location>
</feature>
<dbReference type="InterPro" id="IPR003890">
    <property type="entry name" value="MIF4G-like_typ-3"/>
</dbReference>
<dbReference type="AlphaFoldDB" id="A0AAV1K150"/>
<dbReference type="PANTHER" id="PTHR18034:SF4">
    <property type="entry name" value="NUCLEOLAR MIF4G DOMAIN-CONTAINING PROTEIN 1"/>
    <property type="match status" value="1"/>
</dbReference>
<dbReference type="SMART" id="SM00543">
    <property type="entry name" value="MIF4G"/>
    <property type="match status" value="1"/>
</dbReference>
<dbReference type="PANTHER" id="PTHR18034">
    <property type="entry name" value="CELL CYCLE CONTROL PROTEIN CWF22-RELATED"/>
    <property type="match status" value="1"/>
</dbReference>
<comment type="caution">
    <text evidence="7">The sequence shown here is derived from an EMBL/GenBank/DDBJ whole genome shotgun (WGS) entry which is preliminary data.</text>
</comment>
<feature type="compositionally biased region" description="Basic and acidic residues" evidence="5">
    <location>
        <begin position="272"/>
        <end position="285"/>
    </location>
</feature>
<organism evidence="7 8">
    <name type="scientific">Leptosia nina</name>
    <dbReference type="NCBI Taxonomy" id="320188"/>
    <lineage>
        <taxon>Eukaryota</taxon>
        <taxon>Metazoa</taxon>
        <taxon>Ecdysozoa</taxon>
        <taxon>Arthropoda</taxon>
        <taxon>Hexapoda</taxon>
        <taxon>Insecta</taxon>
        <taxon>Pterygota</taxon>
        <taxon>Neoptera</taxon>
        <taxon>Endopterygota</taxon>
        <taxon>Lepidoptera</taxon>
        <taxon>Glossata</taxon>
        <taxon>Ditrysia</taxon>
        <taxon>Papilionoidea</taxon>
        <taxon>Pieridae</taxon>
        <taxon>Pierinae</taxon>
        <taxon>Leptosia</taxon>
    </lineage>
</organism>
<name>A0AAV1K150_9NEOP</name>
<evidence type="ECO:0000256" key="1">
    <source>
        <dbReference type="ARBA" id="ARBA00004604"/>
    </source>
</evidence>
<dbReference type="GO" id="GO:0005730">
    <property type="term" value="C:nucleolus"/>
    <property type="evidence" value="ECO:0007669"/>
    <property type="project" value="UniProtKB-SubCell"/>
</dbReference>
<evidence type="ECO:0000256" key="2">
    <source>
        <dbReference type="ARBA" id="ARBA00006856"/>
    </source>
</evidence>
<keyword evidence="4" id="KW-0175">Coiled coil</keyword>
<dbReference type="Pfam" id="PF02847">
    <property type="entry name" value="MA3"/>
    <property type="match status" value="1"/>
</dbReference>
<feature type="domain" description="MI" evidence="6">
    <location>
        <begin position="653"/>
        <end position="769"/>
    </location>
</feature>
<feature type="region of interest" description="Disordered" evidence="5">
    <location>
        <begin position="177"/>
        <end position="285"/>
    </location>
</feature>
<feature type="compositionally biased region" description="Acidic residues" evidence="5">
    <location>
        <begin position="196"/>
        <end position="211"/>
    </location>
</feature>
<proteinExistence type="inferred from homology"/>
<feature type="region of interest" description="Disordered" evidence="5">
    <location>
        <begin position="1"/>
        <end position="71"/>
    </location>
</feature>
<evidence type="ECO:0000256" key="4">
    <source>
        <dbReference type="SAM" id="Coils"/>
    </source>
</evidence>
<keyword evidence="8" id="KW-1185">Reference proteome</keyword>
<evidence type="ECO:0000256" key="5">
    <source>
        <dbReference type="SAM" id="MobiDB-lite"/>
    </source>
</evidence>
<dbReference type="EMBL" id="CAVLEF010000280">
    <property type="protein sequence ID" value="CAK1555523.1"/>
    <property type="molecule type" value="Genomic_DNA"/>
</dbReference>
<feature type="compositionally biased region" description="Basic and acidic residues" evidence="5">
    <location>
        <begin position="52"/>
        <end position="62"/>
    </location>
</feature>
<dbReference type="InterPro" id="IPR016024">
    <property type="entry name" value="ARM-type_fold"/>
</dbReference>
<dbReference type="PROSITE" id="PS51366">
    <property type="entry name" value="MI"/>
    <property type="match status" value="1"/>
</dbReference>
<feature type="compositionally biased region" description="Basic and acidic residues" evidence="5">
    <location>
        <begin position="212"/>
        <end position="224"/>
    </location>
</feature>
<evidence type="ECO:0000313" key="8">
    <source>
        <dbReference type="Proteomes" id="UP001497472"/>
    </source>
</evidence>
<feature type="compositionally biased region" description="Acidic residues" evidence="5">
    <location>
        <begin position="248"/>
        <end position="271"/>
    </location>
</feature>
<comment type="subcellular location">
    <subcellularLocation>
        <location evidence="1">Nucleus</location>
        <location evidence="1">Nucleolus</location>
    </subcellularLocation>
</comment>
<sequence length="863" mass="99243">MKKSKTKPRSVPVNTRKALRKEKRQLKKVHRKEHYLKKKSEPTFTPGKFVKRPADTPLDIKVKQKKQKQQPTIHEVLNKERKKEINEAEKLKSQMNEQRRKVMVKANEDEDKVIKKLEKQLGLNKSKNKNNYFADDGLDYLLEVCDRATSEQIVAAEKHLADVEEDSDFDEDLAAVTGKEIANNKPSKKRKNINDSDIDSNEYSDKSDDEDYFSKKIKTEEKVSKANGSEDANDIDSNETLTDQEFSGMEEGDNFNESDEQTDDEIDENETLEQHHKTRPVKEKTVSAQDLGKVFSDDEVSHLSDDSDEIVENEDKGKEKPDVWEDIYGRKRDKEGNVIRVEKGVYIPPHLRNKDSASDKEIAQLKRQIKSVLNKLAGTNLHWASTSIENLYSSNSRNSVNTALTQLWLEATVSVANTPDRMVAEHAALVSVLHANVGSEIGAHFLEELSRKFDSMMLDSQPIEDKRLDNLVSCLAHLYSFKVYHATLLYDILARLVEDLSEKNIDCVLTALRCVGGVLRKEEPLALKNFIHDTQGRIAQMNECASSGSRIKFLLEVLLAVKNNNLTKIPNYDPTYIEHLKKMCKAIIRKGNYVTPLNIRLDDLLKAHERGKWWVVGSAWEGNRPQEEKPVKTASAYDQKLLKLAREQRMNTDVRRSIFCVIMSAEDYMDAFEKLQHLGLKGQQEREIVHVLLACCLQEKTYNPYYAVLGQKLCDTDRKYQLSIQYSVWDKIKDLDSLSKQSMSNLAQFLIHIIMEKGLPLSVLKIIQFSDLNKQTVRFMRQILLAIIMNEDLQATLEVFHRIAKPPKLHMFRESLRLFIQHFLIKNAGKKSNVLNDDEMATLRERSTQVEKILTAYENKLRL</sequence>
<dbReference type="InterPro" id="IPR050781">
    <property type="entry name" value="CWC22_splicing_factor"/>
</dbReference>
<feature type="coiled-coil region" evidence="4">
    <location>
        <begin position="74"/>
        <end position="108"/>
    </location>
</feature>
<dbReference type="InterPro" id="IPR003891">
    <property type="entry name" value="Initiation_fac_eIF4g_MI"/>
</dbReference>
<feature type="region of interest" description="Disordered" evidence="5">
    <location>
        <begin position="299"/>
        <end position="318"/>
    </location>
</feature>
<dbReference type="Proteomes" id="UP001497472">
    <property type="component" value="Unassembled WGS sequence"/>
</dbReference>
<evidence type="ECO:0000313" key="7">
    <source>
        <dbReference type="EMBL" id="CAK1555523.1"/>
    </source>
</evidence>
<comment type="similarity">
    <text evidence="2">Belongs to the CWC22 family.</text>
</comment>
<dbReference type="SUPFAM" id="SSF48371">
    <property type="entry name" value="ARM repeat"/>
    <property type="match status" value="1"/>
</dbReference>
<dbReference type="FunFam" id="1.25.40.180:FF:000032">
    <property type="entry name" value="Nucleolar MIF4G domain-containing protein 1"/>
    <property type="match status" value="1"/>
</dbReference>
<keyword evidence="3" id="KW-0539">Nucleus</keyword>